<protein>
    <submittedName>
        <fullName evidence="1">Uncharacterized protein</fullName>
    </submittedName>
</protein>
<dbReference type="RefSeq" id="WP_344129081.1">
    <property type="nucleotide sequence ID" value="NZ_BAAALT010000054.1"/>
</dbReference>
<comment type="caution">
    <text evidence="1">The sequence shown here is derived from an EMBL/GenBank/DDBJ whole genome shotgun (WGS) entry which is preliminary data.</text>
</comment>
<keyword evidence="2" id="KW-1185">Reference proteome</keyword>
<evidence type="ECO:0000313" key="2">
    <source>
        <dbReference type="Proteomes" id="UP001500218"/>
    </source>
</evidence>
<sequence length="69" mass="7327">MISDHPLSELTYSQYSAERLAAARRVLTAHTEVSWTGCCRACGRPAPCDMRIAAHKVLSSAGRAAVAGP</sequence>
<organism evidence="1 2">
    <name type="scientific">Luedemannella flava</name>
    <dbReference type="NCBI Taxonomy" id="349316"/>
    <lineage>
        <taxon>Bacteria</taxon>
        <taxon>Bacillati</taxon>
        <taxon>Actinomycetota</taxon>
        <taxon>Actinomycetes</taxon>
        <taxon>Micromonosporales</taxon>
        <taxon>Micromonosporaceae</taxon>
        <taxon>Luedemannella</taxon>
    </lineage>
</organism>
<dbReference type="Proteomes" id="UP001500218">
    <property type="component" value="Unassembled WGS sequence"/>
</dbReference>
<reference evidence="2" key="1">
    <citation type="journal article" date="2019" name="Int. J. Syst. Evol. Microbiol.">
        <title>The Global Catalogue of Microorganisms (GCM) 10K type strain sequencing project: providing services to taxonomists for standard genome sequencing and annotation.</title>
        <authorList>
            <consortium name="The Broad Institute Genomics Platform"/>
            <consortium name="The Broad Institute Genome Sequencing Center for Infectious Disease"/>
            <person name="Wu L."/>
            <person name="Ma J."/>
        </authorList>
    </citation>
    <scope>NUCLEOTIDE SEQUENCE [LARGE SCALE GENOMIC DNA]</scope>
    <source>
        <strain evidence="2">JCM 13250</strain>
    </source>
</reference>
<proteinExistence type="predicted"/>
<gene>
    <name evidence="1" type="ORF">GCM10009682_22080</name>
</gene>
<name>A0ABP4Y442_9ACTN</name>
<evidence type="ECO:0000313" key="1">
    <source>
        <dbReference type="EMBL" id="GAA1800002.1"/>
    </source>
</evidence>
<accession>A0ABP4Y442</accession>
<dbReference type="EMBL" id="BAAALT010000054">
    <property type="protein sequence ID" value="GAA1800002.1"/>
    <property type="molecule type" value="Genomic_DNA"/>
</dbReference>